<organism evidence="3 4">
    <name type="scientific">Protopolystoma xenopodis</name>
    <dbReference type="NCBI Taxonomy" id="117903"/>
    <lineage>
        <taxon>Eukaryota</taxon>
        <taxon>Metazoa</taxon>
        <taxon>Spiralia</taxon>
        <taxon>Lophotrochozoa</taxon>
        <taxon>Platyhelminthes</taxon>
        <taxon>Monogenea</taxon>
        <taxon>Polyopisthocotylea</taxon>
        <taxon>Polystomatidea</taxon>
        <taxon>Polystomatidae</taxon>
        <taxon>Protopolystoma</taxon>
    </lineage>
</organism>
<feature type="transmembrane region" description="Helical" evidence="2">
    <location>
        <begin position="113"/>
        <end position="131"/>
    </location>
</feature>
<keyword evidence="2" id="KW-0472">Membrane</keyword>
<keyword evidence="2" id="KW-0812">Transmembrane</keyword>
<dbReference type="Proteomes" id="UP000784294">
    <property type="component" value="Unassembled WGS sequence"/>
</dbReference>
<dbReference type="EMBL" id="CAAALY010019746">
    <property type="protein sequence ID" value="VEL14022.1"/>
    <property type="molecule type" value="Genomic_DNA"/>
</dbReference>
<reference evidence="3" key="1">
    <citation type="submission" date="2018-11" db="EMBL/GenBank/DDBJ databases">
        <authorList>
            <consortium name="Pathogen Informatics"/>
        </authorList>
    </citation>
    <scope>NUCLEOTIDE SEQUENCE</scope>
</reference>
<evidence type="ECO:0008006" key="5">
    <source>
        <dbReference type="Google" id="ProtNLM"/>
    </source>
</evidence>
<keyword evidence="2" id="KW-1133">Transmembrane helix</keyword>
<feature type="transmembrane region" description="Helical" evidence="2">
    <location>
        <begin position="75"/>
        <end position="93"/>
    </location>
</feature>
<evidence type="ECO:0000256" key="1">
    <source>
        <dbReference type="SAM" id="MobiDB-lite"/>
    </source>
</evidence>
<feature type="transmembrane region" description="Helical" evidence="2">
    <location>
        <begin position="138"/>
        <end position="162"/>
    </location>
</feature>
<evidence type="ECO:0000313" key="4">
    <source>
        <dbReference type="Proteomes" id="UP000784294"/>
    </source>
</evidence>
<feature type="region of interest" description="Disordered" evidence="1">
    <location>
        <begin position="1"/>
        <end position="21"/>
    </location>
</feature>
<comment type="caution">
    <text evidence="3">The sequence shown here is derived from an EMBL/GenBank/DDBJ whole genome shotgun (WGS) entry which is preliminary data.</text>
</comment>
<protein>
    <recommendedName>
        <fullName evidence="5">Transmembrane protein</fullName>
    </recommendedName>
</protein>
<gene>
    <name evidence="3" type="ORF">PXEA_LOCUS7462</name>
</gene>
<keyword evidence="4" id="KW-1185">Reference proteome</keyword>
<sequence>MDDMHPGQSHNREDALGYGPHETGYGAGVKGEVFEVARCEDLSRPGEIELMTAEQLREQSNAQEQVLRAQPYSRAMHLSTGLLYAALGLINLLTEIVKMCYAEGGQSGKGNGIYSGIFILTGSVAVVILAVQPKRFLIYILILVLCTDTVCCFIVGGIVSLALVARDVEREASFVLITFISAVTIMLSAVHLCITALQLHRATGQ</sequence>
<evidence type="ECO:0000256" key="2">
    <source>
        <dbReference type="SAM" id="Phobius"/>
    </source>
</evidence>
<accession>A0A3S4ZKT6</accession>
<feature type="transmembrane region" description="Helical" evidence="2">
    <location>
        <begin position="174"/>
        <end position="197"/>
    </location>
</feature>
<dbReference type="AlphaFoldDB" id="A0A3S4ZKT6"/>
<name>A0A3S4ZKT6_9PLAT</name>
<proteinExistence type="predicted"/>
<evidence type="ECO:0000313" key="3">
    <source>
        <dbReference type="EMBL" id="VEL14022.1"/>
    </source>
</evidence>